<sequence>MVTALCAASTTEVRIMLLTDAALKNMNITQSNIYPVSQARNMFSRLIDQIGTTKALYVTKKGKIRAALIDIDYLQKMQKDLQELYKKTYIDKDLLSYTREFTDAEIKEWAVEDKL</sequence>
<organism evidence="3 4">
    <name type="scientific">Candidatus Roizmanbacteria bacterium RIFCSPLOWO2_01_FULL_35_13</name>
    <dbReference type="NCBI Taxonomy" id="1802055"/>
    <lineage>
        <taxon>Bacteria</taxon>
        <taxon>Candidatus Roizmaniibacteriota</taxon>
    </lineage>
</organism>
<evidence type="ECO:0000256" key="1">
    <source>
        <dbReference type="ARBA" id="ARBA00009981"/>
    </source>
</evidence>
<evidence type="ECO:0000313" key="3">
    <source>
        <dbReference type="EMBL" id="OGK39846.1"/>
    </source>
</evidence>
<dbReference type="Gene3D" id="3.40.1620.10">
    <property type="entry name" value="YefM-like domain"/>
    <property type="match status" value="1"/>
</dbReference>
<evidence type="ECO:0000313" key="4">
    <source>
        <dbReference type="Proteomes" id="UP000179270"/>
    </source>
</evidence>
<dbReference type="SUPFAM" id="SSF143120">
    <property type="entry name" value="YefM-like"/>
    <property type="match status" value="1"/>
</dbReference>
<comment type="similarity">
    <text evidence="1 2">Belongs to the phD/YefM antitoxin family.</text>
</comment>
<dbReference type="AlphaFoldDB" id="A0A1F7I8Z7"/>
<protein>
    <recommendedName>
        <fullName evidence="2">Antitoxin</fullName>
    </recommendedName>
</protein>
<gene>
    <name evidence="3" type="ORF">A3A74_03065</name>
</gene>
<evidence type="ECO:0000256" key="2">
    <source>
        <dbReference type="RuleBase" id="RU362080"/>
    </source>
</evidence>
<proteinExistence type="inferred from homology"/>
<name>A0A1F7I8Z7_9BACT</name>
<comment type="function">
    <text evidence="2">Antitoxin component of a type II toxin-antitoxin (TA) system.</text>
</comment>
<accession>A0A1F7I8Z7</accession>
<dbReference type="InterPro" id="IPR036165">
    <property type="entry name" value="YefM-like_sf"/>
</dbReference>
<dbReference type="InterPro" id="IPR006442">
    <property type="entry name" value="Antitoxin_Phd/YefM"/>
</dbReference>
<dbReference type="EMBL" id="MGAF01000043">
    <property type="protein sequence ID" value="OGK39846.1"/>
    <property type="molecule type" value="Genomic_DNA"/>
</dbReference>
<dbReference type="Pfam" id="PF02604">
    <property type="entry name" value="PhdYeFM_antitox"/>
    <property type="match status" value="1"/>
</dbReference>
<comment type="caution">
    <text evidence="3">The sequence shown here is derived from an EMBL/GenBank/DDBJ whole genome shotgun (WGS) entry which is preliminary data.</text>
</comment>
<dbReference type="Proteomes" id="UP000179270">
    <property type="component" value="Unassembled WGS sequence"/>
</dbReference>
<reference evidence="3 4" key="1">
    <citation type="journal article" date="2016" name="Nat. Commun.">
        <title>Thousands of microbial genomes shed light on interconnected biogeochemical processes in an aquifer system.</title>
        <authorList>
            <person name="Anantharaman K."/>
            <person name="Brown C.T."/>
            <person name="Hug L.A."/>
            <person name="Sharon I."/>
            <person name="Castelle C.J."/>
            <person name="Probst A.J."/>
            <person name="Thomas B.C."/>
            <person name="Singh A."/>
            <person name="Wilkins M.J."/>
            <person name="Karaoz U."/>
            <person name="Brodie E.L."/>
            <person name="Williams K.H."/>
            <person name="Hubbard S.S."/>
            <person name="Banfield J.F."/>
        </authorList>
    </citation>
    <scope>NUCLEOTIDE SEQUENCE [LARGE SCALE GENOMIC DNA]</scope>
</reference>